<evidence type="ECO:0000256" key="3">
    <source>
        <dbReference type="PROSITE-ProRule" id="PRU00169"/>
    </source>
</evidence>
<organism evidence="6 7">
    <name type="scientific">Adhaeribacter aerolatus</name>
    <dbReference type="NCBI Taxonomy" id="670289"/>
    <lineage>
        <taxon>Bacteria</taxon>
        <taxon>Pseudomonadati</taxon>
        <taxon>Bacteroidota</taxon>
        <taxon>Cytophagia</taxon>
        <taxon>Cytophagales</taxon>
        <taxon>Hymenobacteraceae</taxon>
        <taxon>Adhaeribacter</taxon>
    </lineage>
</organism>
<dbReference type="Proteomes" id="UP000321532">
    <property type="component" value="Unassembled WGS sequence"/>
</dbReference>
<keyword evidence="2 6" id="KW-0238">DNA-binding</keyword>
<feature type="domain" description="Response regulatory" evidence="5">
    <location>
        <begin position="8"/>
        <end position="125"/>
    </location>
</feature>
<dbReference type="InterPro" id="IPR016032">
    <property type="entry name" value="Sig_transdc_resp-reg_C-effctor"/>
</dbReference>
<dbReference type="CDD" id="cd17535">
    <property type="entry name" value="REC_NarL-like"/>
    <property type="match status" value="1"/>
</dbReference>
<dbReference type="PANTHER" id="PTHR43214">
    <property type="entry name" value="TWO-COMPONENT RESPONSE REGULATOR"/>
    <property type="match status" value="1"/>
</dbReference>
<dbReference type="Pfam" id="PF00196">
    <property type="entry name" value="GerE"/>
    <property type="match status" value="1"/>
</dbReference>
<dbReference type="GO" id="GO:0003677">
    <property type="term" value="F:DNA binding"/>
    <property type="evidence" value="ECO:0007669"/>
    <property type="project" value="UniProtKB-KW"/>
</dbReference>
<evidence type="ECO:0000313" key="7">
    <source>
        <dbReference type="Proteomes" id="UP000321532"/>
    </source>
</evidence>
<dbReference type="SMART" id="SM00448">
    <property type="entry name" value="REC"/>
    <property type="match status" value="1"/>
</dbReference>
<evidence type="ECO:0000256" key="1">
    <source>
        <dbReference type="ARBA" id="ARBA00022553"/>
    </source>
</evidence>
<dbReference type="RefSeq" id="WP_146895180.1">
    <property type="nucleotide sequence ID" value="NZ_BJYS01000004.1"/>
</dbReference>
<dbReference type="SUPFAM" id="SSF46894">
    <property type="entry name" value="C-terminal effector domain of the bipartite response regulators"/>
    <property type="match status" value="1"/>
</dbReference>
<dbReference type="PROSITE" id="PS50043">
    <property type="entry name" value="HTH_LUXR_2"/>
    <property type="match status" value="1"/>
</dbReference>
<proteinExistence type="predicted"/>
<evidence type="ECO:0000259" key="5">
    <source>
        <dbReference type="PROSITE" id="PS50110"/>
    </source>
</evidence>
<sequence>MEPAEKIKVALVDDHKLFRKGMVELVNNFSGYHVIWEANNGRELIQKFQTETAPDIVLLDINMPEMDGYETAAWLRQNYPKVLVLTLSMYDHEEAIIKMLRAGAKGHILKDADPQELKTALQALIKKGFYYSELVSGTLLNSLSRDPENNKKAADLIKLNERESEFLKLACTELTYKEIADIMCLAPRTIDGYREALFDKLQVKSRIGLVLYAIKTGHVVIN</sequence>
<evidence type="ECO:0000256" key="2">
    <source>
        <dbReference type="ARBA" id="ARBA00023125"/>
    </source>
</evidence>
<dbReference type="GO" id="GO:0000160">
    <property type="term" value="P:phosphorelay signal transduction system"/>
    <property type="evidence" value="ECO:0007669"/>
    <property type="project" value="InterPro"/>
</dbReference>
<dbReference type="Gene3D" id="3.40.50.2300">
    <property type="match status" value="1"/>
</dbReference>
<dbReference type="GO" id="GO:0006355">
    <property type="term" value="P:regulation of DNA-templated transcription"/>
    <property type="evidence" value="ECO:0007669"/>
    <property type="project" value="InterPro"/>
</dbReference>
<dbReference type="InterPro" id="IPR000792">
    <property type="entry name" value="Tscrpt_reg_LuxR_C"/>
</dbReference>
<keyword evidence="7" id="KW-1185">Reference proteome</keyword>
<reference evidence="6 7" key="1">
    <citation type="submission" date="2019-07" db="EMBL/GenBank/DDBJ databases">
        <title>Whole genome shotgun sequence of Adhaeribacter aerolatus NBRC 106133.</title>
        <authorList>
            <person name="Hosoyama A."/>
            <person name="Uohara A."/>
            <person name="Ohji S."/>
            <person name="Ichikawa N."/>
        </authorList>
    </citation>
    <scope>NUCLEOTIDE SEQUENCE [LARGE SCALE GENOMIC DNA]</scope>
    <source>
        <strain evidence="6 7">NBRC 106133</strain>
    </source>
</reference>
<evidence type="ECO:0000313" key="6">
    <source>
        <dbReference type="EMBL" id="GEO03140.1"/>
    </source>
</evidence>
<accession>A0A512ATZ0</accession>
<dbReference type="EMBL" id="BJYS01000004">
    <property type="protein sequence ID" value="GEO03140.1"/>
    <property type="molecule type" value="Genomic_DNA"/>
</dbReference>
<dbReference type="Pfam" id="PF00072">
    <property type="entry name" value="Response_reg"/>
    <property type="match status" value="1"/>
</dbReference>
<dbReference type="PROSITE" id="PS50110">
    <property type="entry name" value="RESPONSE_REGULATORY"/>
    <property type="match status" value="1"/>
</dbReference>
<dbReference type="InterPro" id="IPR001789">
    <property type="entry name" value="Sig_transdc_resp-reg_receiver"/>
</dbReference>
<feature type="modified residue" description="4-aspartylphosphate" evidence="3">
    <location>
        <position position="60"/>
    </location>
</feature>
<dbReference type="OrthoDB" id="9797341at2"/>
<dbReference type="SMART" id="SM00421">
    <property type="entry name" value="HTH_LUXR"/>
    <property type="match status" value="1"/>
</dbReference>
<dbReference type="AlphaFoldDB" id="A0A512ATZ0"/>
<protein>
    <submittedName>
        <fullName evidence="6">DNA-binding response regulator</fullName>
    </submittedName>
</protein>
<name>A0A512ATZ0_9BACT</name>
<dbReference type="SUPFAM" id="SSF52172">
    <property type="entry name" value="CheY-like"/>
    <property type="match status" value="1"/>
</dbReference>
<dbReference type="PANTHER" id="PTHR43214:SF43">
    <property type="entry name" value="TWO-COMPONENT RESPONSE REGULATOR"/>
    <property type="match status" value="1"/>
</dbReference>
<comment type="caution">
    <text evidence="6">The sequence shown here is derived from an EMBL/GenBank/DDBJ whole genome shotgun (WGS) entry which is preliminary data.</text>
</comment>
<gene>
    <name evidence="6" type="ORF">AAE02nite_08040</name>
</gene>
<dbReference type="CDD" id="cd06170">
    <property type="entry name" value="LuxR_C_like"/>
    <property type="match status" value="1"/>
</dbReference>
<dbReference type="InterPro" id="IPR039420">
    <property type="entry name" value="WalR-like"/>
</dbReference>
<keyword evidence="1 3" id="KW-0597">Phosphoprotein</keyword>
<evidence type="ECO:0000259" key="4">
    <source>
        <dbReference type="PROSITE" id="PS50043"/>
    </source>
</evidence>
<dbReference type="InterPro" id="IPR011006">
    <property type="entry name" value="CheY-like_superfamily"/>
</dbReference>
<dbReference type="InterPro" id="IPR058245">
    <property type="entry name" value="NreC/VraR/RcsB-like_REC"/>
</dbReference>
<feature type="domain" description="HTH luxR-type" evidence="4">
    <location>
        <begin position="152"/>
        <end position="217"/>
    </location>
</feature>